<protein>
    <submittedName>
        <fullName evidence="1">Uncharacterized protein</fullName>
    </submittedName>
</protein>
<keyword evidence="2" id="KW-1185">Reference proteome</keyword>
<reference evidence="1 2" key="1">
    <citation type="submission" date="2020-09" db="EMBL/GenBank/DDBJ databases">
        <title>Genome sequences of type strains of Chitinophaga qingshengii and Chitinophaga varians.</title>
        <authorList>
            <person name="Kittiwongwattana C."/>
        </authorList>
    </citation>
    <scope>NUCLEOTIDE SEQUENCE [LARGE SCALE GENOMIC DNA]</scope>
    <source>
        <strain evidence="1 2">JCM 30026</strain>
    </source>
</reference>
<proteinExistence type="predicted"/>
<name>A0ABR7TWY4_9BACT</name>
<evidence type="ECO:0000313" key="1">
    <source>
        <dbReference type="EMBL" id="MBC9934180.1"/>
    </source>
</evidence>
<sequence length="116" mass="13418">MITGQNFQQPGVSLPPITHQRIQELKQTPMGQRIMQEAFAVFPDLVRSLTLALQEKLTCFEVARTTDNGYPEGLTLGTLVDDYQFLEFVQHIMFVKWREEKNKQPRSYFPGDTQVN</sequence>
<organism evidence="1 2">
    <name type="scientific">Chitinophaga qingshengii</name>
    <dbReference type="NCBI Taxonomy" id="1569794"/>
    <lineage>
        <taxon>Bacteria</taxon>
        <taxon>Pseudomonadati</taxon>
        <taxon>Bacteroidota</taxon>
        <taxon>Chitinophagia</taxon>
        <taxon>Chitinophagales</taxon>
        <taxon>Chitinophagaceae</taxon>
        <taxon>Chitinophaga</taxon>
    </lineage>
</organism>
<dbReference type="RefSeq" id="WP_188091298.1">
    <property type="nucleotide sequence ID" value="NZ_JACVFC010000005.1"/>
</dbReference>
<evidence type="ECO:0000313" key="2">
    <source>
        <dbReference type="Proteomes" id="UP000659124"/>
    </source>
</evidence>
<accession>A0ABR7TWY4</accession>
<dbReference type="Proteomes" id="UP000659124">
    <property type="component" value="Unassembled WGS sequence"/>
</dbReference>
<dbReference type="EMBL" id="JACVFC010000005">
    <property type="protein sequence ID" value="MBC9934180.1"/>
    <property type="molecule type" value="Genomic_DNA"/>
</dbReference>
<comment type="caution">
    <text evidence="1">The sequence shown here is derived from an EMBL/GenBank/DDBJ whole genome shotgun (WGS) entry which is preliminary data.</text>
</comment>
<gene>
    <name evidence="1" type="ORF">ICL07_27585</name>
</gene>